<dbReference type="AlphaFoldDB" id="A0A7S4MT78"/>
<accession>A0A7S4MT78</accession>
<name>A0A7S4MT78_9EUKA</name>
<gene>
    <name evidence="2" type="ORF">VSP0166_LOCUS17860</name>
</gene>
<evidence type="ECO:0000313" key="2">
    <source>
        <dbReference type="EMBL" id="CAE2241597.1"/>
    </source>
</evidence>
<reference evidence="2" key="1">
    <citation type="submission" date="2021-01" db="EMBL/GenBank/DDBJ databases">
        <authorList>
            <person name="Corre E."/>
            <person name="Pelletier E."/>
            <person name="Niang G."/>
            <person name="Scheremetjew M."/>
            <person name="Finn R."/>
            <person name="Kale V."/>
            <person name="Holt S."/>
            <person name="Cochrane G."/>
            <person name="Meng A."/>
            <person name="Brown T."/>
            <person name="Cohen L."/>
        </authorList>
    </citation>
    <scope>NUCLEOTIDE SEQUENCE</scope>
    <source>
        <strain evidence="2">DIVA3 518/3/11/1/6</strain>
    </source>
</reference>
<protein>
    <submittedName>
        <fullName evidence="2">Uncharacterized protein</fullName>
    </submittedName>
</protein>
<feature type="compositionally biased region" description="Basic residues" evidence="1">
    <location>
        <begin position="124"/>
        <end position="138"/>
    </location>
</feature>
<organism evidence="2">
    <name type="scientific">Vannella robusta</name>
    <dbReference type="NCBI Taxonomy" id="1487602"/>
    <lineage>
        <taxon>Eukaryota</taxon>
        <taxon>Amoebozoa</taxon>
        <taxon>Discosea</taxon>
        <taxon>Flabellinia</taxon>
        <taxon>Vannellidae</taxon>
        <taxon>Vannella</taxon>
    </lineage>
</organism>
<proteinExistence type="predicted"/>
<evidence type="ECO:0000256" key="1">
    <source>
        <dbReference type="SAM" id="MobiDB-lite"/>
    </source>
</evidence>
<feature type="region of interest" description="Disordered" evidence="1">
    <location>
        <begin position="111"/>
        <end position="138"/>
    </location>
</feature>
<sequence>MMHIEAASWSHFAQALDDQITRIRASSNGVDRDSAGNSSSAPDKDLCRFTCFPLADDFQLVTCKYCHSSTALQNFSHHYDICPSNPANKEKYPTGLPVTRNLIVPPAQIQNGRKNNKSIQGEKRKIRKKTVKRRRRKSLSVSEILSGIVGTLPGIAEEPEEDHKILIAAHHVSNYNPTPLASPKYVRKNSIRPSIARLPCRTGSTVQESPLPLVVKDKMFMAKPDARILSPEIVKQAHNQAAARELLKRRLQASSPRKLFFSISPSKAQGSSPLSACRP</sequence>
<dbReference type="EMBL" id="HBKP01025668">
    <property type="protein sequence ID" value="CAE2241597.1"/>
    <property type="molecule type" value="Transcribed_RNA"/>
</dbReference>